<dbReference type="PANTHER" id="PTHR30055">
    <property type="entry name" value="HTH-TYPE TRANSCRIPTIONAL REGULATOR RUTR"/>
    <property type="match status" value="1"/>
</dbReference>
<dbReference type="Gene3D" id="1.10.357.10">
    <property type="entry name" value="Tetracycline Repressor, domain 2"/>
    <property type="match status" value="1"/>
</dbReference>
<evidence type="ECO:0000256" key="3">
    <source>
        <dbReference type="ARBA" id="ARBA00023163"/>
    </source>
</evidence>
<accession>A0ABP6QPX9</accession>
<keyword evidence="1" id="KW-0805">Transcription regulation</keyword>
<protein>
    <submittedName>
        <fullName evidence="6">TetR/AcrR family transcriptional regulator</fullName>
    </submittedName>
</protein>
<dbReference type="Pfam" id="PF00440">
    <property type="entry name" value="TetR_N"/>
    <property type="match status" value="1"/>
</dbReference>
<name>A0ABP6QPX9_9ACTN</name>
<reference evidence="7" key="1">
    <citation type="journal article" date="2019" name="Int. J. Syst. Evol. Microbiol.">
        <title>The Global Catalogue of Microorganisms (GCM) 10K type strain sequencing project: providing services to taxonomists for standard genome sequencing and annotation.</title>
        <authorList>
            <consortium name="The Broad Institute Genomics Platform"/>
            <consortium name="The Broad Institute Genome Sequencing Center for Infectious Disease"/>
            <person name="Wu L."/>
            <person name="Ma J."/>
        </authorList>
    </citation>
    <scope>NUCLEOTIDE SEQUENCE [LARGE SCALE GENOMIC DNA]</scope>
    <source>
        <strain evidence="7">JCM 9377</strain>
    </source>
</reference>
<keyword evidence="7" id="KW-1185">Reference proteome</keyword>
<dbReference type="EMBL" id="BAAAUV010000043">
    <property type="protein sequence ID" value="GAA3240973.1"/>
    <property type="molecule type" value="Genomic_DNA"/>
</dbReference>
<gene>
    <name evidence="6" type="ORF">GCM10010468_77960</name>
</gene>
<organism evidence="6 7">
    <name type="scientific">Actinocorallia longicatena</name>
    <dbReference type="NCBI Taxonomy" id="111803"/>
    <lineage>
        <taxon>Bacteria</taxon>
        <taxon>Bacillati</taxon>
        <taxon>Actinomycetota</taxon>
        <taxon>Actinomycetes</taxon>
        <taxon>Streptosporangiales</taxon>
        <taxon>Thermomonosporaceae</taxon>
        <taxon>Actinocorallia</taxon>
    </lineage>
</organism>
<keyword evidence="2 4" id="KW-0238">DNA-binding</keyword>
<keyword evidence="3" id="KW-0804">Transcription</keyword>
<dbReference type="InterPro" id="IPR001647">
    <property type="entry name" value="HTH_TetR"/>
</dbReference>
<proteinExistence type="predicted"/>
<dbReference type="SUPFAM" id="SSF46689">
    <property type="entry name" value="Homeodomain-like"/>
    <property type="match status" value="1"/>
</dbReference>
<comment type="caution">
    <text evidence="6">The sequence shown here is derived from an EMBL/GenBank/DDBJ whole genome shotgun (WGS) entry which is preliminary data.</text>
</comment>
<evidence type="ECO:0000259" key="5">
    <source>
        <dbReference type="PROSITE" id="PS50977"/>
    </source>
</evidence>
<evidence type="ECO:0000313" key="7">
    <source>
        <dbReference type="Proteomes" id="UP001501237"/>
    </source>
</evidence>
<feature type="DNA-binding region" description="H-T-H motif" evidence="4">
    <location>
        <begin position="43"/>
        <end position="62"/>
    </location>
</feature>
<feature type="domain" description="HTH tetR-type" evidence="5">
    <location>
        <begin position="20"/>
        <end position="80"/>
    </location>
</feature>
<dbReference type="InterPro" id="IPR054129">
    <property type="entry name" value="DesT_TetR_C"/>
</dbReference>
<evidence type="ECO:0000256" key="4">
    <source>
        <dbReference type="PROSITE-ProRule" id="PRU00335"/>
    </source>
</evidence>
<sequence>MSRMTEETRKRQPFRRLAADQRREEIINAAINLFGSRSEEEVSIDEIAAAAGTSRSSLYRHFEDKGELYLASMRTLSTELVARLDAVAFGGSPSQQLADRITVYFDFLEEYGVGYADLLQMSMHVPSQEAIKLASEVRDQVFQLTYETLEIAEPPAALRIGLQAWMAGLEWTAMEWLRDRREPRSQVEVLMQVQFASMLVGVAAYDPDVAIKLDWILEQEPPGSPAALFVRSLLDAVTLRMIGNCTRMLGPG</sequence>
<evidence type="ECO:0000256" key="2">
    <source>
        <dbReference type="ARBA" id="ARBA00023125"/>
    </source>
</evidence>
<dbReference type="PRINTS" id="PR00455">
    <property type="entry name" value="HTHTETR"/>
</dbReference>
<evidence type="ECO:0000256" key="1">
    <source>
        <dbReference type="ARBA" id="ARBA00023015"/>
    </source>
</evidence>
<dbReference type="PROSITE" id="PS50977">
    <property type="entry name" value="HTH_TETR_2"/>
    <property type="match status" value="1"/>
</dbReference>
<dbReference type="InterPro" id="IPR009057">
    <property type="entry name" value="Homeodomain-like_sf"/>
</dbReference>
<dbReference type="Pfam" id="PF21943">
    <property type="entry name" value="TetR_C_46"/>
    <property type="match status" value="1"/>
</dbReference>
<dbReference type="InterPro" id="IPR050109">
    <property type="entry name" value="HTH-type_TetR-like_transc_reg"/>
</dbReference>
<dbReference type="Proteomes" id="UP001501237">
    <property type="component" value="Unassembled WGS sequence"/>
</dbReference>
<dbReference type="PANTHER" id="PTHR30055:SF234">
    <property type="entry name" value="HTH-TYPE TRANSCRIPTIONAL REGULATOR BETI"/>
    <property type="match status" value="1"/>
</dbReference>
<evidence type="ECO:0000313" key="6">
    <source>
        <dbReference type="EMBL" id="GAA3240973.1"/>
    </source>
</evidence>